<dbReference type="Pfam" id="PF00995">
    <property type="entry name" value="Sec1"/>
    <property type="match status" value="1"/>
</dbReference>
<name>A0A1B6E6G6_9HEMI</name>
<dbReference type="AlphaFoldDB" id="A0A1B6E6G6"/>
<sequence length="564" mass="63559">ITSPVIGINKDILKDIIINSKFKYCILITSCGPAAYTAAQEEMSNTIGQDMGLFHKLEQDLLSWMGNKDYTVEILNFPLFLAPITSNLFVTPPIKDIFPIVKESIKEDLQTKHTYPEYDDLPKNLRISIDHLASGISSLLPQLDMQEEIYCLGSFSNLVATQLEAINSSVTRRRNATKKTCLILIDRTLDFGSVMSFSSDSLLDRIQTVLPRLPDHSSDICVNMSPLCAGTVGSIAPGCLAHKGPVLEWLVNLKQKDVLLNLCQEFQNLNDIQIKYPLRNIPQLLDRQILSTYSKETMKLMEHSGFIEQVLAVTETLNSAKNSTVELAMSIEKLLLQTIAADNGTSGAINQLCQLFRCRHERKLSVEVLLCILVNLYSMVGTQFVFQRHEEETLKKEIVDALYNDRHLLKESVFRVNHEITQEKANDLGHHIISKLQALLVARNNFSKYRNVLKYEGPHQPLVYNGLLDQLLTDLTDPHKPPIPELVHKSQGLFRSGFSKLLSSSHPSDNQTFFLFIIGGVSGQETRKIIEYFKKVKKEVIVGSTCLVSPSDVLSNYLNFEKFC</sequence>
<dbReference type="GO" id="GO:0016192">
    <property type="term" value="P:vesicle-mediated transport"/>
    <property type="evidence" value="ECO:0007669"/>
    <property type="project" value="InterPro"/>
</dbReference>
<dbReference type="InterPro" id="IPR027482">
    <property type="entry name" value="Sec1-like_dom2"/>
</dbReference>
<protein>
    <recommendedName>
        <fullName evidence="3">Sec1 family domain-containing protein 2</fullName>
    </recommendedName>
</protein>
<evidence type="ECO:0000256" key="1">
    <source>
        <dbReference type="ARBA" id="ARBA00009884"/>
    </source>
</evidence>
<proteinExistence type="inferred from homology"/>
<evidence type="ECO:0000313" key="2">
    <source>
        <dbReference type="EMBL" id="JAS33521.1"/>
    </source>
</evidence>
<accession>A0A1B6E6G6</accession>
<dbReference type="InterPro" id="IPR036045">
    <property type="entry name" value="Sec1-like_sf"/>
</dbReference>
<dbReference type="SUPFAM" id="SSF56815">
    <property type="entry name" value="Sec1/munc18-like (SM) proteins"/>
    <property type="match status" value="1"/>
</dbReference>
<gene>
    <name evidence="2" type="ORF">g.10387</name>
</gene>
<organism evidence="2">
    <name type="scientific">Clastoptera arizonana</name>
    <name type="common">Arizona spittle bug</name>
    <dbReference type="NCBI Taxonomy" id="38151"/>
    <lineage>
        <taxon>Eukaryota</taxon>
        <taxon>Metazoa</taxon>
        <taxon>Ecdysozoa</taxon>
        <taxon>Arthropoda</taxon>
        <taxon>Hexapoda</taxon>
        <taxon>Insecta</taxon>
        <taxon>Pterygota</taxon>
        <taxon>Neoptera</taxon>
        <taxon>Paraneoptera</taxon>
        <taxon>Hemiptera</taxon>
        <taxon>Auchenorrhyncha</taxon>
        <taxon>Cercopoidea</taxon>
        <taxon>Clastopteridae</taxon>
        <taxon>Clastoptera</taxon>
    </lineage>
</organism>
<dbReference type="PANTHER" id="PTHR11679">
    <property type="entry name" value="VESICLE PROTEIN SORTING-ASSOCIATED"/>
    <property type="match status" value="1"/>
</dbReference>
<comment type="similarity">
    <text evidence="1">Belongs to the STXBP/unc-18/SEC1 family.</text>
</comment>
<dbReference type="InterPro" id="IPR001619">
    <property type="entry name" value="Sec1-like"/>
</dbReference>
<evidence type="ECO:0008006" key="3">
    <source>
        <dbReference type="Google" id="ProtNLM"/>
    </source>
</evidence>
<reference evidence="2" key="1">
    <citation type="submission" date="2015-12" db="EMBL/GenBank/DDBJ databases">
        <title>De novo transcriptome assembly of four potential Pierce s Disease insect vectors from Arizona vineyards.</title>
        <authorList>
            <person name="Tassone E.E."/>
        </authorList>
    </citation>
    <scope>NUCLEOTIDE SEQUENCE</scope>
</reference>
<dbReference type="EMBL" id="GEDC01003777">
    <property type="protein sequence ID" value="JAS33521.1"/>
    <property type="molecule type" value="Transcribed_RNA"/>
</dbReference>
<feature type="non-terminal residue" evidence="2">
    <location>
        <position position="1"/>
    </location>
</feature>
<dbReference type="Gene3D" id="3.40.50.1910">
    <property type="match status" value="1"/>
</dbReference>